<keyword evidence="2" id="KW-1185">Reference proteome</keyword>
<dbReference type="KEGG" id="vg:55011807"/>
<organism evidence="1 2">
    <name type="scientific">Pseudomonas phage Lana</name>
    <dbReference type="NCBI Taxonomy" id="2530172"/>
    <lineage>
        <taxon>Viruses</taxon>
        <taxon>Duplodnaviria</taxon>
        <taxon>Heunggongvirae</taxon>
        <taxon>Uroviricota</taxon>
        <taxon>Caudoviricetes</taxon>
        <taxon>Lanavirus</taxon>
        <taxon>Lanavirus lana</taxon>
    </lineage>
</organism>
<dbReference type="Proteomes" id="UP000293575">
    <property type="component" value="Segment"/>
</dbReference>
<dbReference type="EMBL" id="MK473373">
    <property type="protein sequence ID" value="QBJ04533.1"/>
    <property type="molecule type" value="Genomic_DNA"/>
</dbReference>
<dbReference type="RefSeq" id="YP_009820371.1">
    <property type="nucleotide sequence ID" value="NC_048166.1"/>
</dbReference>
<reference evidence="1" key="1">
    <citation type="submission" date="2019-01" db="EMBL/GenBank/DDBJ databases">
        <authorList>
            <person name="Hylling O."/>
            <person name="Carstens A.B."/>
            <person name="Hansen L.H."/>
        </authorList>
    </citation>
    <scope>NUCLEOTIDE SEQUENCE [LARGE SCALE GENOMIC DNA]</scope>
</reference>
<proteinExistence type="predicted"/>
<name>A0A481W6E9_9CAUD</name>
<sequence length="71" mass="8416">MDIEQILADNTRLLTENQRMRGALLDTSDLRKQLRDAKHNESLMARRIEAFRKMWPAIHKDFFTTEKGKDV</sequence>
<dbReference type="GeneID" id="55011807"/>
<protein>
    <submittedName>
        <fullName evidence="1">Uncharacterized protein</fullName>
    </submittedName>
</protein>
<accession>A0A481W6E9</accession>
<evidence type="ECO:0000313" key="2">
    <source>
        <dbReference type="Proteomes" id="UP000293575"/>
    </source>
</evidence>
<evidence type="ECO:0000313" key="1">
    <source>
        <dbReference type="EMBL" id="QBJ04533.1"/>
    </source>
</evidence>